<dbReference type="PANTHER" id="PTHR34108:SF1">
    <property type="entry name" value="SEPTUM SITE-DETERMINING PROTEIN MINC"/>
    <property type="match status" value="1"/>
</dbReference>
<evidence type="ECO:0000313" key="10">
    <source>
        <dbReference type="Proteomes" id="UP001597041"/>
    </source>
</evidence>
<evidence type="ECO:0000256" key="6">
    <source>
        <dbReference type="HAMAP-Rule" id="MF_00267"/>
    </source>
</evidence>
<accession>A0ABW3NCY5</accession>
<dbReference type="PANTHER" id="PTHR34108">
    <property type="entry name" value="SEPTUM SITE-DETERMINING PROTEIN MINC"/>
    <property type="match status" value="1"/>
</dbReference>
<reference evidence="10" key="1">
    <citation type="journal article" date="2019" name="Int. J. Syst. Evol. Microbiol.">
        <title>The Global Catalogue of Microorganisms (GCM) 10K type strain sequencing project: providing services to taxonomists for standard genome sequencing and annotation.</title>
        <authorList>
            <consortium name="The Broad Institute Genomics Platform"/>
            <consortium name="The Broad Institute Genome Sequencing Center for Infectious Disease"/>
            <person name="Wu L."/>
            <person name="Ma J."/>
        </authorList>
    </citation>
    <scope>NUCLEOTIDE SEQUENCE [LARGE SCALE GENOMIC DNA]</scope>
    <source>
        <strain evidence="10">CCUG 56608</strain>
    </source>
</reference>
<dbReference type="EMBL" id="JBHTKK010000003">
    <property type="protein sequence ID" value="MFD1065387.1"/>
    <property type="molecule type" value="Genomic_DNA"/>
</dbReference>
<evidence type="ECO:0000259" key="7">
    <source>
        <dbReference type="Pfam" id="PF03775"/>
    </source>
</evidence>
<feature type="domain" description="Septum site-determining protein MinC N-terminal" evidence="8">
    <location>
        <begin position="8"/>
        <end position="82"/>
    </location>
</feature>
<dbReference type="Gene3D" id="3.30.160.540">
    <property type="match status" value="1"/>
</dbReference>
<keyword evidence="2 6" id="KW-0132">Cell division</keyword>
<dbReference type="SUPFAM" id="SSF63848">
    <property type="entry name" value="Cell-division inhibitor MinC, C-terminal domain"/>
    <property type="match status" value="1"/>
</dbReference>
<proteinExistence type="inferred from homology"/>
<comment type="subunit">
    <text evidence="5 6">Interacts with MinD and FtsZ.</text>
</comment>
<dbReference type="Gene3D" id="2.160.20.70">
    <property type="match status" value="1"/>
</dbReference>
<dbReference type="RefSeq" id="WP_379591016.1">
    <property type="nucleotide sequence ID" value="NZ_JBHTKK010000003.1"/>
</dbReference>
<evidence type="ECO:0000259" key="8">
    <source>
        <dbReference type="Pfam" id="PF22642"/>
    </source>
</evidence>
<dbReference type="InterPro" id="IPR055219">
    <property type="entry name" value="MinC_N_1"/>
</dbReference>
<evidence type="ECO:0000313" key="9">
    <source>
        <dbReference type="EMBL" id="MFD1065387.1"/>
    </source>
</evidence>
<keyword evidence="4 6" id="KW-0131">Cell cycle</keyword>
<dbReference type="InterPro" id="IPR005526">
    <property type="entry name" value="Septum_form_inhib_MinC_C"/>
</dbReference>
<keyword evidence="10" id="KW-1185">Reference proteome</keyword>
<comment type="function">
    <text evidence="6">Cell division inhibitor that blocks the formation of polar Z ring septums. Rapidly oscillates between the poles of the cell to destabilize FtsZ filaments that have formed before they mature into polar Z rings. Prevents FtsZ polymerization.</text>
</comment>
<comment type="similarity">
    <text evidence="1 6">Belongs to the MinC family.</text>
</comment>
<dbReference type="NCBIfam" id="NF001772">
    <property type="entry name" value="PRK00513.1-3"/>
    <property type="match status" value="1"/>
</dbReference>
<protein>
    <recommendedName>
        <fullName evidence="6">Probable septum site-determining protein MinC</fullName>
    </recommendedName>
</protein>
<sequence>MQETKPTITIKGTRDGLILFIDEDASFEEIVQDLVKKLEASSPKKEEPVVSVKVKLGHRYLKDEQRQQLKEIIEEKNRFQIEAMESEVIPIKDAKTWLDQSKLKVVNQIVRSGQVLETEGDLLLVGDVNPGGRVRARGNIYIMGNLLGIAHAGTEGDKEAFIAASYMKPAQLRIAGYISRAPDYEADGVYMECGIIDPDQDKIVIDSIKILSKQKKVISAFERRMNNG</sequence>
<dbReference type="Proteomes" id="UP001597041">
    <property type="component" value="Unassembled WGS sequence"/>
</dbReference>
<dbReference type="Pfam" id="PF03775">
    <property type="entry name" value="MinC_C"/>
    <property type="match status" value="1"/>
</dbReference>
<dbReference type="NCBIfam" id="TIGR01222">
    <property type="entry name" value="minC"/>
    <property type="match status" value="1"/>
</dbReference>
<comment type="caution">
    <text evidence="9">The sequence shown here is derived from an EMBL/GenBank/DDBJ whole genome shotgun (WGS) entry which is preliminary data.</text>
</comment>
<dbReference type="Pfam" id="PF22642">
    <property type="entry name" value="MinC_N_1"/>
    <property type="match status" value="1"/>
</dbReference>
<dbReference type="InterPro" id="IPR013033">
    <property type="entry name" value="MinC"/>
</dbReference>
<evidence type="ECO:0000256" key="5">
    <source>
        <dbReference type="ARBA" id="ARBA00046874"/>
    </source>
</evidence>
<evidence type="ECO:0000256" key="3">
    <source>
        <dbReference type="ARBA" id="ARBA00023210"/>
    </source>
</evidence>
<organism evidence="9 10">
    <name type="scientific">Oceanobacillus locisalsi</name>
    <dbReference type="NCBI Taxonomy" id="546107"/>
    <lineage>
        <taxon>Bacteria</taxon>
        <taxon>Bacillati</taxon>
        <taxon>Bacillota</taxon>
        <taxon>Bacilli</taxon>
        <taxon>Bacillales</taxon>
        <taxon>Bacillaceae</taxon>
        <taxon>Oceanobacillus</taxon>
    </lineage>
</organism>
<evidence type="ECO:0000256" key="4">
    <source>
        <dbReference type="ARBA" id="ARBA00023306"/>
    </source>
</evidence>
<name>A0ABW3NCY5_9BACI</name>
<feature type="domain" description="Septum formation inhibitor MinC C-terminal" evidence="7">
    <location>
        <begin position="105"/>
        <end position="205"/>
    </location>
</feature>
<dbReference type="InterPro" id="IPR016098">
    <property type="entry name" value="CAP/MinC_C"/>
</dbReference>
<dbReference type="HAMAP" id="MF_00267">
    <property type="entry name" value="MinC"/>
    <property type="match status" value="1"/>
</dbReference>
<gene>
    <name evidence="6 9" type="primary">minC</name>
    <name evidence="9" type="ORF">ACFQ19_05040</name>
</gene>
<evidence type="ECO:0000256" key="1">
    <source>
        <dbReference type="ARBA" id="ARBA00006291"/>
    </source>
</evidence>
<evidence type="ECO:0000256" key="2">
    <source>
        <dbReference type="ARBA" id="ARBA00022618"/>
    </source>
</evidence>
<keyword evidence="3 6" id="KW-0717">Septation</keyword>
<dbReference type="InterPro" id="IPR036145">
    <property type="entry name" value="MinC_C_sf"/>
</dbReference>